<dbReference type="PANTHER" id="PTHR31272">
    <property type="entry name" value="CYTOCHROME C-TYPE BIOGENESIS PROTEIN HI_1454-RELATED"/>
    <property type="match status" value="1"/>
</dbReference>
<dbReference type="EMBL" id="BEXT01000001">
    <property type="protein sequence ID" value="GBC60010.1"/>
    <property type="molecule type" value="Genomic_DNA"/>
</dbReference>
<keyword evidence="4" id="KW-1185">Reference proteome</keyword>
<keyword evidence="1" id="KW-0472">Membrane</keyword>
<dbReference type="AlphaFoldDB" id="A0A401FST8"/>
<evidence type="ECO:0000313" key="3">
    <source>
        <dbReference type="EMBL" id="GBC60010.1"/>
    </source>
</evidence>
<dbReference type="InterPro" id="IPR051790">
    <property type="entry name" value="Cytochrome_c-biogenesis_DsbD"/>
</dbReference>
<feature type="transmembrane region" description="Helical" evidence="1">
    <location>
        <begin position="212"/>
        <end position="230"/>
    </location>
</feature>
<dbReference type="InterPro" id="IPR039447">
    <property type="entry name" value="UreH-like_TM_dom"/>
</dbReference>
<dbReference type="NCBIfam" id="NF040495">
    <property type="entry name" value="tranport_ArsG"/>
    <property type="match status" value="1"/>
</dbReference>
<dbReference type="RefSeq" id="WP_124327471.1">
    <property type="nucleotide sequence ID" value="NZ_BEXT01000001.1"/>
</dbReference>
<name>A0A401FST8_9BACT</name>
<feature type="transmembrane region" description="Helical" evidence="1">
    <location>
        <begin position="12"/>
        <end position="32"/>
    </location>
</feature>
<reference evidence="4" key="2">
    <citation type="submission" date="2019-01" db="EMBL/GenBank/DDBJ databases">
        <title>Genome sequence of Desulfonema ishimotonii strain Tokyo 01.</title>
        <authorList>
            <person name="Fukui M."/>
        </authorList>
    </citation>
    <scope>NUCLEOTIDE SEQUENCE [LARGE SCALE GENOMIC DNA]</scope>
    <source>
        <strain evidence="4">Tokyo 01</strain>
    </source>
</reference>
<evidence type="ECO:0000256" key="1">
    <source>
        <dbReference type="SAM" id="Phobius"/>
    </source>
</evidence>
<dbReference type="OrthoDB" id="43562at2"/>
<dbReference type="Proteomes" id="UP000288096">
    <property type="component" value="Unassembled WGS sequence"/>
</dbReference>
<keyword evidence="1" id="KW-0812">Transmembrane</keyword>
<feature type="transmembrane region" description="Helical" evidence="1">
    <location>
        <begin position="131"/>
        <end position="159"/>
    </location>
</feature>
<feature type="transmembrane region" description="Helical" evidence="1">
    <location>
        <begin position="44"/>
        <end position="68"/>
    </location>
</feature>
<evidence type="ECO:0000259" key="2">
    <source>
        <dbReference type="Pfam" id="PF13386"/>
    </source>
</evidence>
<dbReference type="Pfam" id="PF13386">
    <property type="entry name" value="DsbD_2"/>
    <property type="match status" value="1"/>
</dbReference>
<dbReference type="PANTHER" id="PTHR31272:SF4">
    <property type="entry name" value="CYTOCHROME C-TYPE BIOGENESIS PROTEIN HI_1454-RELATED"/>
    <property type="match status" value="1"/>
</dbReference>
<comment type="caution">
    <text evidence="3">The sequence shown here is derived from an EMBL/GenBank/DDBJ whole genome shotgun (WGS) entry which is preliminary data.</text>
</comment>
<feature type="domain" description="Urease accessory protein UreH-like transmembrane" evidence="2">
    <location>
        <begin position="11"/>
        <end position="223"/>
    </location>
</feature>
<feature type="transmembrane region" description="Helical" evidence="1">
    <location>
        <begin position="171"/>
        <end position="191"/>
    </location>
</feature>
<feature type="transmembrane region" description="Helical" evidence="1">
    <location>
        <begin position="88"/>
        <end position="111"/>
    </location>
</feature>
<organism evidence="3 4">
    <name type="scientific">Desulfonema ishimotonii</name>
    <dbReference type="NCBI Taxonomy" id="45657"/>
    <lineage>
        <taxon>Bacteria</taxon>
        <taxon>Pseudomonadati</taxon>
        <taxon>Thermodesulfobacteriota</taxon>
        <taxon>Desulfobacteria</taxon>
        <taxon>Desulfobacterales</taxon>
        <taxon>Desulfococcaceae</taxon>
        <taxon>Desulfonema</taxon>
    </lineage>
</organism>
<accession>A0A401FST8</accession>
<reference evidence="4" key="1">
    <citation type="submission" date="2017-11" db="EMBL/GenBank/DDBJ databases">
        <authorList>
            <person name="Watanabe M."/>
            <person name="Kojima H."/>
        </authorList>
    </citation>
    <scope>NUCLEOTIDE SEQUENCE [LARGE SCALE GENOMIC DNA]</scope>
    <source>
        <strain evidence="4">Tokyo 01</strain>
    </source>
</reference>
<gene>
    <name evidence="3" type="ORF">DENIS_0952</name>
</gene>
<sequence>MNEWLMVSASALWLGILTSVSPCPLATNIAAISYIGKRVDRSGAAVFTGILYAAGRTLAYALLGLMLVHSLFSVPALSMWLQEYMNRFVGPVLIIAGLIVLGILSISLDFLSFGDRFSRWLQQQADRGGIFGALILGFFFALSFCPVSAALFFGSLIPLSLKHQSGIMLPLIYGIGTALPVLGVGMLLAAGGNSLGRTLNRVTQFEVWARRFTGVLFIGIGLYFTVAYTFELWM</sequence>
<protein>
    <submittedName>
        <fullName evidence="3">Cytochrome C biogenesis protein</fullName>
    </submittedName>
</protein>
<proteinExistence type="predicted"/>
<keyword evidence="1" id="KW-1133">Transmembrane helix</keyword>
<evidence type="ECO:0000313" key="4">
    <source>
        <dbReference type="Proteomes" id="UP000288096"/>
    </source>
</evidence>